<feature type="region of interest" description="Disordered" evidence="1">
    <location>
        <begin position="124"/>
        <end position="157"/>
    </location>
</feature>
<reference evidence="3" key="1">
    <citation type="journal article" date="2016" name="Nat. Commun.">
        <title>The Gonium pectorale genome demonstrates co-option of cell cycle regulation during the evolution of multicellularity.</title>
        <authorList>
            <person name="Hanschen E.R."/>
            <person name="Marriage T.N."/>
            <person name="Ferris P.J."/>
            <person name="Hamaji T."/>
            <person name="Toyoda A."/>
            <person name="Fujiyama A."/>
            <person name="Neme R."/>
            <person name="Noguchi H."/>
            <person name="Minakuchi Y."/>
            <person name="Suzuki M."/>
            <person name="Kawai-Toyooka H."/>
            <person name="Smith D.R."/>
            <person name="Sparks H."/>
            <person name="Anderson J."/>
            <person name="Bakaric R."/>
            <person name="Luria V."/>
            <person name="Karger A."/>
            <person name="Kirschner M.W."/>
            <person name="Durand P.M."/>
            <person name="Michod R.E."/>
            <person name="Nozaki H."/>
            <person name="Olson B.J."/>
        </authorList>
    </citation>
    <scope>NUCLEOTIDE SEQUENCE [LARGE SCALE GENOMIC DNA]</scope>
    <source>
        <strain evidence="3">NIES-2863</strain>
    </source>
</reference>
<feature type="region of interest" description="Disordered" evidence="1">
    <location>
        <begin position="525"/>
        <end position="618"/>
    </location>
</feature>
<feature type="compositionally biased region" description="Pro residues" evidence="1">
    <location>
        <begin position="261"/>
        <end position="272"/>
    </location>
</feature>
<dbReference type="OrthoDB" id="552055at2759"/>
<evidence type="ECO:0000313" key="2">
    <source>
        <dbReference type="EMBL" id="KXZ48412.1"/>
    </source>
</evidence>
<feature type="compositionally biased region" description="Low complexity" evidence="1">
    <location>
        <begin position="251"/>
        <end position="260"/>
    </location>
</feature>
<feature type="compositionally biased region" description="Low complexity" evidence="1">
    <location>
        <begin position="294"/>
        <end position="303"/>
    </location>
</feature>
<feature type="compositionally biased region" description="Basic and acidic residues" evidence="1">
    <location>
        <begin position="321"/>
        <end position="340"/>
    </location>
</feature>
<accession>A0A150GEZ2</accession>
<feature type="region of interest" description="Disordered" evidence="1">
    <location>
        <begin position="240"/>
        <end position="353"/>
    </location>
</feature>
<feature type="compositionally biased region" description="Low complexity" evidence="1">
    <location>
        <begin position="482"/>
        <end position="501"/>
    </location>
</feature>
<name>A0A150GEZ2_GONPE</name>
<dbReference type="AlphaFoldDB" id="A0A150GEZ2"/>
<dbReference type="EMBL" id="LSYV01000029">
    <property type="protein sequence ID" value="KXZ48412.1"/>
    <property type="molecule type" value="Genomic_DNA"/>
</dbReference>
<evidence type="ECO:0000313" key="3">
    <source>
        <dbReference type="Proteomes" id="UP000075714"/>
    </source>
</evidence>
<keyword evidence="3" id="KW-1185">Reference proteome</keyword>
<evidence type="ECO:0000256" key="1">
    <source>
        <dbReference type="SAM" id="MobiDB-lite"/>
    </source>
</evidence>
<organism evidence="2 3">
    <name type="scientific">Gonium pectorale</name>
    <name type="common">Green alga</name>
    <dbReference type="NCBI Taxonomy" id="33097"/>
    <lineage>
        <taxon>Eukaryota</taxon>
        <taxon>Viridiplantae</taxon>
        <taxon>Chlorophyta</taxon>
        <taxon>core chlorophytes</taxon>
        <taxon>Chlorophyceae</taxon>
        <taxon>CS clade</taxon>
        <taxon>Chlamydomonadales</taxon>
        <taxon>Volvocaceae</taxon>
        <taxon>Gonium</taxon>
    </lineage>
</organism>
<feature type="compositionally biased region" description="Low complexity" evidence="1">
    <location>
        <begin position="550"/>
        <end position="565"/>
    </location>
</feature>
<feature type="compositionally biased region" description="Gly residues" evidence="1">
    <location>
        <begin position="533"/>
        <end position="549"/>
    </location>
</feature>
<sequence>MEHSQIATLRPSLACMGRCQSEGPLPYITVFISPCGTDAPADDDDEEAATGGTASLFDGGLCARVARRFQGRRRASAPQNVDKDAAVVQYDAPAAATAAADGGRSRCTPLRLEPEAAVHDEVAPLAADRSPSWAPLSPHAGPGSRHHIGPPTTDNPPDGPYALGQCTSHGDSPGSPYAVLVSHLASFSPGVAALPISAWADPDAVASVLAAELQAPSPAAASAGRGAAIVGATNVAPTAAACAPPPCPRESAVATTQAAQPPSPPPATPPVAPVAQRPLAVPATTQPLPPRPLPQQNQHPLLPSGLSQAAAAGGRVEQDDEQRCCERKGREEEARRKKEQEEDEEDDSGHQSHEELIQRVEDLQCLVVSLVSALRTAQTQPPLPAPAQEEDEARMYAVREPPSPAATVTMTDAAVAAATATPPPTPAAGASASKQRLTSRIPTLRKSVSSAGVAATAASAAQPPVSPPVMAPRYCSARNPPYAAAPASPARPSAAAGPADRTAGGFAARASDVFSCLGADLASRIPRKSAPSGGAGGSGGGGIGPGTSTGSGATPSAPRGTTTATPPTPDMCHYALSYRPSGPLSTIGEGRPLPRATTQAGGAPRGDVSGGGGGGDCAAGDEEADARLASQVEYRFKYMPWPIKQAEPLVQPSAAQSQPGRTRRASCPGAPGMALHHSRAAAPTTSTASPLTTTACPRTPPAAPSAAAAASLFNRFGAPGRRRAVSAAGADSDAESVAPLRRSWVFVSSGVNRPPTCGDHPAFVAARQAPLGLSKAGPFMYDVDGVYGGMCGKRLHLKLLPDGRLAVRRGGGWEELTAVLARLPLPAQRRGGAVAAAAAAVGIDSAELATEPVW</sequence>
<feature type="compositionally biased region" description="Gly residues" evidence="1">
    <location>
        <begin position="608"/>
        <end position="617"/>
    </location>
</feature>
<proteinExistence type="predicted"/>
<gene>
    <name evidence="2" type="ORF">GPECTOR_28g819</name>
</gene>
<feature type="compositionally biased region" description="Low complexity" evidence="1">
    <location>
        <begin position="680"/>
        <end position="692"/>
    </location>
</feature>
<protein>
    <recommendedName>
        <fullName evidence="4">GAR domain-containing protein</fullName>
    </recommendedName>
</protein>
<evidence type="ECO:0008006" key="4">
    <source>
        <dbReference type="Google" id="ProtNLM"/>
    </source>
</evidence>
<feature type="region of interest" description="Disordered" evidence="1">
    <location>
        <begin position="649"/>
        <end position="692"/>
    </location>
</feature>
<dbReference type="Proteomes" id="UP000075714">
    <property type="component" value="Unassembled WGS sequence"/>
</dbReference>
<feature type="region of interest" description="Disordered" evidence="1">
    <location>
        <begin position="482"/>
        <end position="502"/>
    </location>
</feature>
<comment type="caution">
    <text evidence="2">The sequence shown here is derived from an EMBL/GenBank/DDBJ whole genome shotgun (WGS) entry which is preliminary data.</text>
</comment>
<feature type="region of interest" description="Disordered" evidence="1">
    <location>
        <begin position="418"/>
        <end position="438"/>
    </location>
</feature>